<comment type="caution">
    <text evidence="1">The sequence shown here is derived from an EMBL/GenBank/DDBJ whole genome shotgun (WGS) entry which is preliminary data.</text>
</comment>
<dbReference type="AlphaFoldDB" id="A0A5J4SE69"/>
<protein>
    <recommendedName>
        <fullName evidence="2">ISXO2-like transposase domain-containing protein</fullName>
    </recommendedName>
</protein>
<name>A0A5J4SE69_9ZZZZ</name>
<evidence type="ECO:0008006" key="2">
    <source>
        <dbReference type="Google" id="ProtNLM"/>
    </source>
</evidence>
<reference evidence="1" key="1">
    <citation type="submission" date="2019-03" db="EMBL/GenBank/DDBJ databases">
        <title>Single cell metagenomics reveals metabolic interactions within the superorganism composed of flagellate Streblomastix strix and complex community of Bacteroidetes bacteria on its surface.</title>
        <authorList>
            <person name="Treitli S.C."/>
            <person name="Kolisko M."/>
            <person name="Husnik F."/>
            <person name="Keeling P."/>
            <person name="Hampl V."/>
        </authorList>
    </citation>
    <scope>NUCLEOTIDE SEQUENCE</scope>
    <source>
        <strain evidence="1">STM</strain>
    </source>
</reference>
<dbReference type="EMBL" id="SNRY01000264">
    <property type="protein sequence ID" value="KAA6343551.1"/>
    <property type="molecule type" value="Genomic_DNA"/>
</dbReference>
<evidence type="ECO:0000313" key="1">
    <source>
        <dbReference type="EMBL" id="KAA6343551.1"/>
    </source>
</evidence>
<organism evidence="1">
    <name type="scientific">termite gut metagenome</name>
    <dbReference type="NCBI Taxonomy" id="433724"/>
    <lineage>
        <taxon>unclassified sequences</taxon>
        <taxon>metagenomes</taxon>
        <taxon>organismal metagenomes</taxon>
    </lineage>
</organism>
<gene>
    <name evidence="1" type="ORF">EZS27_008764</name>
</gene>
<accession>A0A5J4SE69</accession>
<proteinExistence type="predicted"/>
<sequence>MQPARVGRMDVESMEKSIGKYTGRQNVLCPDSHPSLVAWASERQLEHHAFVASKQHVKDSCCHVEHVNSMDNQYERRMKRFVGVATKYLPNYPNWFIFLEKMKQSSQKAMNMAKIVLSNAGALMDYRAIESQYQNLLIQQYSKT</sequence>